<organism evidence="1 2">
    <name type="scientific">Ceratitis capitata</name>
    <name type="common">Mediterranean fruit fly</name>
    <name type="synonym">Tephritis capitata</name>
    <dbReference type="NCBI Taxonomy" id="7213"/>
    <lineage>
        <taxon>Eukaryota</taxon>
        <taxon>Metazoa</taxon>
        <taxon>Ecdysozoa</taxon>
        <taxon>Arthropoda</taxon>
        <taxon>Hexapoda</taxon>
        <taxon>Insecta</taxon>
        <taxon>Pterygota</taxon>
        <taxon>Neoptera</taxon>
        <taxon>Endopterygota</taxon>
        <taxon>Diptera</taxon>
        <taxon>Brachycera</taxon>
        <taxon>Muscomorpha</taxon>
        <taxon>Tephritoidea</taxon>
        <taxon>Tephritidae</taxon>
        <taxon>Ceratitis</taxon>
        <taxon>Ceratitis</taxon>
    </lineage>
</organism>
<evidence type="ECO:0000313" key="1">
    <source>
        <dbReference type="EMBL" id="CAD6998925.1"/>
    </source>
</evidence>
<name>A0A811UMC1_CERCA</name>
<dbReference type="Proteomes" id="UP000606786">
    <property type="component" value="Unassembled WGS sequence"/>
</dbReference>
<dbReference type="EMBL" id="CAJHJT010000012">
    <property type="protein sequence ID" value="CAD6998925.1"/>
    <property type="molecule type" value="Genomic_DNA"/>
</dbReference>
<accession>A0A811UMC1</accession>
<dbReference type="AlphaFoldDB" id="A0A811UMC1"/>
<gene>
    <name evidence="1" type="ORF">CCAP1982_LOCUS7472</name>
</gene>
<proteinExistence type="predicted"/>
<evidence type="ECO:0000313" key="2">
    <source>
        <dbReference type="Proteomes" id="UP000606786"/>
    </source>
</evidence>
<protein>
    <submittedName>
        <fullName evidence="1">(Mediterranean fruit fly) hypothetical protein</fullName>
    </submittedName>
</protein>
<reference evidence="1" key="1">
    <citation type="submission" date="2020-11" db="EMBL/GenBank/DDBJ databases">
        <authorList>
            <person name="Whitehead M."/>
        </authorList>
    </citation>
    <scope>NUCLEOTIDE SEQUENCE</scope>
    <source>
        <strain evidence="1">EGII</strain>
    </source>
</reference>
<sequence>MNFGCWLVSCNDWTNKHPLVHCNHHSTQNIRRSAVSPSFRHSVTQPSNQAPACRHWTARRSAHFNLNHLTGLYIRSPLGAANAATAFTTVTALPPVTPHTSYSH</sequence>
<keyword evidence="2" id="KW-1185">Reference proteome</keyword>
<comment type="caution">
    <text evidence="1">The sequence shown here is derived from an EMBL/GenBank/DDBJ whole genome shotgun (WGS) entry which is preliminary data.</text>
</comment>